<evidence type="ECO:0000256" key="1">
    <source>
        <dbReference type="SAM" id="SignalP"/>
    </source>
</evidence>
<feature type="non-terminal residue" evidence="2">
    <location>
        <position position="165"/>
    </location>
</feature>
<dbReference type="AlphaFoldDB" id="A0A067DK47"/>
<keyword evidence="1" id="KW-0732">Signal</keyword>
<sequence length="165" mass="18887">MACAFSNTCRAVIVFTWAALTLLIVHVAASENRKTSFTQQRLVEGQDSSQCFRSLQLGWYHIELVECSIKGELGSLNFSCFSNLQYINLWNNDLSGSIPPQIGSLLKLKYLNLRWKNLTEIGKILLLQNLDLSHNNLSDSQFRFVIPYLRLSVQCVWTCHSTIWK</sequence>
<dbReference type="STRING" id="2711.A0A067DK47"/>
<dbReference type="GO" id="GO:0005886">
    <property type="term" value="C:plasma membrane"/>
    <property type="evidence" value="ECO:0000318"/>
    <property type="project" value="GO_Central"/>
</dbReference>
<evidence type="ECO:0000313" key="2">
    <source>
        <dbReference type="EMBL" id="KDO38986.1"/>
    </source>
</evidence>
<accession>A0A067DK47</accession>
<gene>
    <name evidence="2" type="ORF">CISIN_1g038525mg</name>
</gene>
<feature type="chain" id="PRO_5001639588" description="Leucine-rich repeat-containing N-terminal plant-type domain-containing protein" evidence="1">
    <location>
        <begin position="30"/>
        <end position="165"/>
    </location>
</feature>
<dbReference type="InterPro" id="IPR032675">
    <property type="entry name" value="LRR_dom_sf"/>
</dbReference>
<evidence type="ECO:0000313" key="3">
    <source>
        <dbReference type="Proteomes" id="UP000027120"/>
    </source>
</evidence>
<feature type="signal peptide" evidence="1">
    <location>
        <begin position="1"/>
        <end position="29"/>
    </location>
</feature>
<dbReference type="Proteomes" id="UP000027120">
    <property type="component" value="Unassembled WGS sequence"/>
</dbReference>
<dbReference type="InterPro" id="IPR052595">
    <property type="entry name" value="LRRC69/RLP"/>
</dbReference>
<dbReference type="Pfam" id="PF00560">
    <property type="entry name" value="LRR_1"/>
    <property type="match status" value="2"/>
</dbReference>
<proteinExistence type="predicted"/>
<dbReference type="InterPro" id="IPR001611">
    <property type="entry name" value="Leu-rich_rpt"/>
</dbReference>
<dbReference type="EMBL" id="KK787156">
    <property type="protein sequence ID" value="KDO38986.1"/>
    <property type="molecule type" value="Genomic_DNA"/>
</dbReference>
<dbReference type="Gene3D" id="3.80.10.10">
    <property type="entry name" value="Ribonuclease Inhibitor"/>
    <property type="match status" value="1"/>
</dbReference>
<reference evidence="2 3" key="1">
    <citation type="submission" date="2014-04" db="EMBL/GenBank/DDBJ databases">
        <authorList>
            <consortium name="International Citrus Genome Consortium"/>
            <person name="Gmitter F."/>
            <person name="Chen C."/>
            <person name="Farmerie W."/>
            <person name="Harkins T."/>
            <person name="Desany B."/>
            <person name="Mohiuddin M."/>
            <person name="Kodira C."/>
            <person name="Borodovsky M."/>
            <person name="Lomsadze A."/>
            <person name="Burns P."/>
            <person name="Jenkins J."/>
            <person name="Prochnik S."/>
            <person name="Shu S."/>
            <person name="Chapman J."/>
            <person name="Pitluck S."/>
            <person name="Schmutz J."/>
            <person name="Rokhsar D."/>
        </authorList>
    </citation>
    <scope>NUCLEOTIDE SEQUENCE</scope>
</reference>
<dbReference type="SUPFAM" id="SSF52047">
    <property type="entry name" value="RNI-like"/>
    <property type="match status" value="1"/>
</dbReference>
<dbReference type="PANTHER" id="PTHR48057:SF7">
    <property type="entry name" value="LEUCINE-RICH REPEAT SERINE_THREONINE-PROTEIN KINASE 1"/>
    <property type="match status" value="1"/>
</dbReference>
<name>A0A067DK47_CITSI</name>
<organism evidence="2 3">
    <name type="scientific">Citrus sinensis</name>
    <name type="common">Sweet orange</name>
    <name type="synonym">Citrus aurantium var. sinensis</name>
    <dbReference type="NCBI Taxonomy" id="2711"/>
    <lineage>
        <taxon>Eukaryota</taxon>
        <taxon>Viridiplantae</taxon>
        <taxon>Streptophyta</taxon>
        <taxon>Embryophyta</taxon>
        <taxon>Tracheophyta</taxon>
        <taxon>Spermatophyta</taxon>
        <taxon>Magnoliopsida</taxon>
        <taxon>eudicotyledons</taxon>
        <taxon>Gunneridae</taxon>
        <taxon>Pentapetalae</taxon>
        <taxon>rosids</taxon>
        <taxon>malvids</taxon>
        <taxon>Sapindales</taxon>
        <taxon>Rutaceae</taxon>
        <taxon>Aurantioideae</taxon>
        <taxon>Citrus</taxon>
    </lineage>
</organism>
<evidence type="ECO:0008006" key="4">
    <source>
        <dbReference type="Google" id="ProtNLM"/>
    </source>
</evidence>
<dbReference type="PANTHER" id="PTHR48057">
    <property type="entry name" value="LEUCINE-RICH REPEAT SERINE/THREONINE-PROTEIN KINASE 1"/>
    <property type="match status" value="1"/>
</dbReference>
<protein>
    <recommendedName>
        <fullName evidence="4">Leucine-rich repeat-containing N-terminal plant-type domain-containing protein</fullName>
    </recommendedName>
</protein>
<keyword evidence="3" id="KW-1185">Reference proteome</keyword>
<dbReference type="GO" id="GO:0038023">
    <property type="term" value="F:signaling receptor activity"/>
    <property type="evidence" value="ECO:0000318"/>
    <property type="project" value="GO_Central"/>
</dbReference>